<sequence length="141" mass="16243">MASSTASLLLKNGKSIHKLLRNPFPCRPNPQVFQPLINPTTQELYLQRLVLWDGFDFVDFVRGKPSLAFDRMEAARGRKSMVSDGEEFEDEYGSEDEVKITDSDLENLLDSYDDSDEGEERHSRYDGSDDRDDDDGFKRRK</sequence>
<name>A0ABQ8HLH5_9ROSI</name>
<evidence type="ECO:0000313" key="3">
    <source>
        <dbReference type="Proteomes" id="UP000827721"/>
    </source>
</evidence>
<dbReference type="EMBL" id="JAFEMO010000009">
    <property type="protein sequence ID" value="KAH7565200.1"/>
    <property type="molecule type" value="Genomic_DNA"/>
</dbReference>
<reference evidence="2 3" key="1">
    <citation type="submission" date="2021-02" db="EMBL/GenBank/DDBJ databases">
        <title>Plant Genome Project.</title>
        <authorList>
            <person name="Zhang R.-G."/>
        </authorList>
    </citation>
    <scope>NUCLEOTIDE SEQUENCE [LARGE SCALE GENOMIC DNA]</scope>
    <source>
        <tissue evidence="2">Leaves</tissue>
    </source>
</reference>
<feature type="compositionally biased region" description="Basic and acidic residues" evidence="1">
    <location>
        <begin position="119"/>
        <end position="128"/>
    </location>
</feature>
<accession>A0ABQ8HLH5</accession>
<protein>
    <submittedName>
        <fullName evidence="2">Uncharacterized protein</fullName>
    </submittedName>
</protein>
<organism evidence="2 3">
    <name type="scientific">Xanthoceras sorbifolium</name>
    <dbReference type="NCBI Taxonomy" id="99658"/>
    <lineage>
        <taxon>Eukaryota</taxon>
        <taxon>Viridiplantae</taxon>
        <taxon>Streptophyta</taxon>
        <taxon>Embryophyta</taxon>
        <taxon>Tracheophyta</taxon>
        <taxon>Spermatophyta</taxon>
        <taxon>Magnoliopsida</taxon>
        <taxon>eudicotyledons</taxon>
        <taxon>Gunneridae</taxon>
        <taxon>Pentapetalae</taxon>
        <taxon>rosids</taxon>
        <taxon>malvids</taxon>
        <taxon>Sapindales</taxon>
        <taxon>Sapindaceae</taxon>
        <taxon>Xanthoceroideae</taxon>
        <taxon>Xanthoceras</taxon>
    </lineage>
</organism>
<proteinExistence type="predicted"/>
<gene>
    <name evidence="2" type="ORF">JRO89_XS09G0162600</name>
</gene>
<evidence type="ECO:0000256" key="1">
    <source>
        <dbReference type="SAM" id="MobiDB-lite"/>
    </source>
</evidence>
<feature type="compositionally biased region" description="Acidic residues" evidence="1">
    <location>
        <begin position="84"/>
        <end position="95"/>
    </location>
</feature>
<feature type="region of interest" description="Disordered" evidence="1">
    <location>
        <begin position="75"/>
        <end position="141"/>
    </location>
</feature>
<feature type="compositionally biased region" description="Acidic residues" evidence="1">
    <location>
        <begin position="103"/>
        <end position="118"/>
    </location>
</feature>
<dbReference type="Proteomes" id="UP000827721">
    <property type="component" value="Unassembled WGS sequence"/>
</dbReference>
<keyword evidence="3" id="KW-1185">Reference proteome</keyword>
<comment type="caution">
    <text evidence="2">The sequence shown here is derived from an EMBL/GenBank/DDBJ whole genome shotgun (WGS) entry which is preliminary data.</text>
</comment>
<evidence type="ECO:0000313" key="2">
    <source>
        <dbReference type="EMBL" id="KAH7565200.1"/>
    </source>
</evidence>